<accession>A0A9N7VR29</accession>
<dbReference type="Proteomes" id="UP001153269">
    <property type="component" value="Unassembled WGS sequence"/>
</dbReference>
<proteinExistence type="predicted"/>
<dbReference type="AlphaFoldDB" id="A0A9N7VR29"/>
<dbReference type="EMBL" id="CADEAL010004145">
    <property type="protein sequence ID" value="CAB1452816.1"/>
    <property type="molecule type" value="Genomic_DNA"/>
</dbReference>
<comment type="caution">
    <text evidence="2">The sequence shown here is derived from an EMBL/GenBank/DDBJ whole genome shotgun (WGS) entry which is preliminary data.</text>
</comment>
<name>A0A9N7VR29_PLEPL</name>
<organism evidence="2 3">
    <name type="scientific">Pleuronectes platessa</name>
    <name type="common">European plaice</name>
    <dbReference type="NCBI Taxonomy" id="8262"/>
    <lineage>
        <taxon>Eukaryota</taxon>
        <taxon>Metazoa</taxon>
        <taxon>Chordata</taxon>
        <taxon>Craniata</taxon>
        <taxon>Vertebrata</taxon>
        <taxon>Euteleostomi</taxon>
        <taxon>Actinopterygii</taxon>
        <taxon>Neopterygii</taxon>
        <taxon>Teleostei</taxon>
        <taxon>Neoteleostei</taxon>
        <taxon>Acanthomorphata</taxon>
        <taxon>Carangaria</taxon>
        <taxon>Pleuronectiformes</taxon>
        <taxon>Pleuronectoidei</taxon>
        <taxon>Pleuronectidae</taxon>
        <taxon>Pleuronectes</taxon>
    </lineage>
</organism>
<sequence length="122" mass="13747">MSEDTSPSTQEDQSDVSVDAPQALTPPGRLLLYVAYLWTAKNWGRGVTEWKEETEERNRETERWKVKLRTPVDTKRVRVALGLSRAAGLTGTHDTLLHPFPLPFTQQPNTPDTSSPPPQRPL</sequence>
<reference evidence="2" key="1">
    <citation type="submission" date="2020-03" db="EMBL/GenBank/DDBJ databases">
        <authorList>
            <person name="Weist P."/>
        </authorList>
    </citation>
    <scope>NUCLEOTIDE SEQUENCE</scope>
</reference>
<evidence type="ECO:0000313" key="3">
    <source>
        <dbReference type="Proteomes" id="UP001153269"/>
    </source>
</evidence>
<feature type="compositionally biased region" description="Polar residues" evidence="1">
    <location>
        <begin position="104"/>
        <end position="113"/>
    </location>
</feature>
<protein>
    <submittedName>
        <fullName evidence="2">Uncharacterized protein</fullName>
    </submittedName>
</protein>
<evidence type="ECO:0000313" key="2">
    <source>
        <dbReference type="EMBL" id="CAB1452816.1"/>
    </source>
</evidence>
<feature type="region of interest" description="Disordered" evidence="1">
    <location>
        <begin position="91"/>
        <end position="122"/>
    </location>
</feature>
<evidence type="ECO:0000256" key="1">
    <source>
        <dbReference type="SAM" id="MobiDB-lite"/>
    </source>
</evidence>
<gene>
    <name evidence="2" type="ORF">PLEPLA_LOCUS40566</name>
</gene>
<feature type="region of interest" description="Disordered" evidence="1">
    <location>
        <begin position="1"/>
        <end position="24"/>
    </location>
</feature>
<feature type="compositionally biased region" description="Polar residues" evidence="1">
    <location>
        <begin position="1"/>
        <end position="11"/>
    </location>
</feature>
<keyword evidence="3" id="KW-1185">Reference proteome</keyword>